<dbReference type="AlphaFoldDB" id="D0BL88"/>
<evidence type="ECO:0000313" key="3">
    <source>
        <dbReference type="EMBL" id="EEW93841.1"/>
    </source>
</evidence>
<protein>
    <recommendedName>
        <fullName evidence="5">5-bromo-4-chloroindolyl phosphate hydrolysis protein</fullName>
    </recommendedName>
</protein>
<gene>
    <name evidence="3" type="ORF">HMPREF0446_00723</name>
</gene>
<evidence type="ECO:0008006" key="5">
    <source>
        <dbReference type="Google" id="ProtNLM"/>
    </source>
</evidence>
<evidence type="ECO:0000256" key="2">
    <source>
        <dbReference type="SAM" id="Phobius"/>
    </source>
</evidence>
<keyword evidence="2" id="KW-0472">Membrane</keyword>
<feature type="transmembrane region" description="Helical" evidence="2">
    <location>
        <begin position="29"/>
        <end position="47"/>
    </location>
</feature>
<dbReference type="Pfam" id="PF10112">
    <property type="entry name" value="Halogen_Hydrol"/>
    <property type="match status" value="1"/>
</dbReference>
<comment type="caution">
    <text evidence="3">The sequence shown here is derived from an EMBL/GenBank/DDBJ whole genome shotgun (WGS) entry which is preliminary data.</text>
</comment>
<sequence>MKKHIIQAIKLFFFVAVSSRVFVRMHSSAEMFLFILLCYGIFFYVLFRKEMNPPNWKTYLQKEKELKGPSEKQKEIYDKAGLTESDVAFFREKMNRAKTQIQQIEAYTKQNNKLEAIANRYQIVTVLKDYFKEIVQHPERLHAVDKFLNTYLPGLEEMMGKYIEIEQHISKTQETYQMLDQTMDFIDDCCLQIEADYQKFQAQDFSDLNLEKEYIQKQSQKEEFEDF</sequence>
<organism evidence="3 4">
    <name type="scientific">Granulicatella elegans ATCC 700633</name>
    <dbReference type="NCBI Taxonomy" id="626369"/>
    <lineage>
        <taxon>Bacteria</taxon>
        <taxon>Bacillati</taxon>
        <taxon>Bacillota</taxon>
        <taxon>Bacilli</taxon>
        <taxon>Lactobacillales</taxon>
        <taxon>Carnobacteriaceae</taxon>
        <taxon>Granulicatella</taxon>
    </lineage>
</organism>
<name>D0BL88_9LACT</name>
<dbReference type="InterPro" id="IPR018770">
    <property type="entry name" value="ChloroindolylP_hydrolase"/>
</dbReference>
<keyword evidence="2" id="KW-1133">Transmembrane helix</keyword>
<reference evidence="3" key="2">
    <citation type="submission" date="2011-10" db="EMBL/GenBank/DDBJ databases">
        <title>The Genome Sequence of Granulicatella elegans ATCC 700633.</title>
        <authorList>
            <consortium name="The Broad Institute Genome Sequencing Platform"/>
            <consortium name="The Broad Institute Genome Sequencing Center for Infectious Disease"/>
            <person name="Earl A."/>
            <person name="Ward D."/>
            <person name="Feldgarden M."/>
            <person name="Gevers D."/>
            <person name="Sibley C.D."/>
            <person name="Field T.R."/>
            <person name="Grinwis M."/>
            <person name="Eshaghurshan C.S."/>
            <person name="Surette M.G."/>
            <person name="Young S.K."/>
            <person name="Zeng Q."/>
            <person name="Gargeya S."/>
            <person name="Fitzgerald M."/>
            <person name="Haas B."/>
            <person name="Abouelleil A."/>
            <person name="Alvarado L."/>
            <person name="Arachchi H.M."/>
            <person name="Berlin A."/>
            <person name="Brown A."/>
            <person name="Chapman S.B."/>
            <person name="Chen Z."/>
            <person name="Dunbar C."/>
            <person name="Freedman E."/>
            <person name="Gearin G."/>
            <person name="Goldberg J."/>
            <person name="Griggs A."/>
            <person name="Gujja S."/>
            <person name="Heiman D."/>
            <person name="Howarth C."/>
            <person name="Larson L."/>
            <person name="Lui A."/>
            <person name="MacDonald P.J.P."/>
            <person name="Montmayeur A."/>
            <person name="Murphy C."/>
            <person name="Neiman D."/>
            <person name="Pearson M."/>
            <person name="Priest M."/>
            <person name="Roberts A."/>
            <person name="Saif S."/>
            <person name="Shea T."/>
            <person name="Shenoy N."/>
            <person name="Sisk P."/>
            <person name="Stolte C."/>
            <person name="Sykes S."/>
            <person name="Wortman J."/>
            <person name="Nusbaum C."/>
            <person name="Birren B."/>
        </authorList>
    </citation>
    <scope>NUCLEOTIDE SEQUENCE [LARGE SCALE GENOMIC DNA]</scope>
    <source>
        <strain evidence="3">ATCC 700633</strain>
    </source>
</reference>
<accession>D0BL88</accession>
<keyword evidence="2" id="KW-0812">Transmembrane</keyword>
<keyword evidence="1" id="KW-0175">Coiled coil</keyword>
<evidence type="ECO:0000313" key="4">
    <source>
        <dbReference type="Proteomes" id="UP000002939"/>
    </source>
</evidence>
<dbReference type="STRING" id="626369.HMPREF0446_00723"/>
<dbReference type="OrthoDB" id="2243657at2"/>
<reference evidence="3" key="1">
    <citation type="submission" date="2009-09" db="EMBL/GenBank/DDBJ databases">
        <authorList>
            <consortium name="The Broad Institute Genome Sequencing Platform"/>
            <person name="Ward D."/>
            <person name="Feldgarden M."/>
            <person name="Earl A."/>
            <person name="Young S.K."/>
            <person name="Zeng Q."/>
            <person name="Koehrsen M."/>
            <person name="Alvarado L."/>
            <person name="Berlin A."/>
            <person name="Bochicchio J."/>
            <person name="Borenstein D."/>
            <person name="Chapman S.B."/>
            <person name="Chen Z."/>
            <person name="Engels R."/>
            <person name="Freedman E."/>
            <person name="Gellesch M."/>
            <person name="Goldberg J."/>
            <person name="Griggs A."/>
            <person name="Gujja S."/>
            <person name="Heilman E."/>
            <person name="Heiman D."/>
            <person name="Hepburn T."/>
            <person name="Howarth C."/>
            <person name="Jen D."/>
            <person name="Larson L."/>
            <person name="Lewis B."/>
            <person name="Mehta T."/>
            <person name="Park D."/>
            <person name="Pearson M."/>
            <person name="Roberts A."/>
            <person name="Saif S."/>
            <person name="Shea T."/>
            <person name="Shenoy N."/>
            <person name="Sisk P."/>
            <person name="Stolte C."/>
            <person name="Sykes S."/>
            <person name="Thomson T."/>
            <person name="Walk T."/>
            <person name="White J."/>
            <person name="Yandava C."/>
            <person name="Sibley C.D."/>
            <person name="Field T.R."/>
            <person name="Grinwis M."/>
            <person name="Eshaghurshan C.S."/>
            <person name="Surette M.G."/>
            <person name="Haas B."/>
            <person name="Nusbaum C."/>
            <person name="Birren B."/>
        </authorList>
    </citation>
    <scope>NUCLEOTIDE SEQUENCE [LARGE SCALE GENOMIC DNA]</scope>
    <source>
        <strain evidence="3">ATCC 700633</strain>
    </source>
</reference>
<dbReference type="Proteomes" id="UP000002939">
    <property type="component" value="Unassembled WGS sequence"/>
</dbReference>
<evidence type="ECO:0000256" key="1">
    <source>
        <dbReference type="SAM" id="Coils"/>
    </source>
</evidence>
<feature type="coiled-coil region" evidence="1">
    <location>
        <begin position="97"/>
        <end position="124"/>
    </location>
</feature>
<proteinExistence type="predicted"/>
<keyword evidence="4" id="KW-1185">Reference proteome</keyword>
<dbReference type="EMBL" id="ACRF02000011">
    <property type="protein sequence ID" value="EEW93841.1"/>
    <property type="molecule type" value="Genomic_DNA"/>
</dbReference>
<dbReference type="RefSeq" id="WP_006702996.1">
    <property type="nucleotide sequence ID" value="NZ_KI391971.1"/>
</dbReference>
<dbReference type="eggNOG" id="COG4915">
    <property type="taxonomic scope" value="Bacteria"/>
</dbReference>
<dbReference type="HOGENOM" id="CLU_096049_0_0_9"/>